<sequence>MICQHNPVSSPLSRCPPIPSIQLLPPFPLSFAALLPLRSSLSLGLETLQAYHITGSRPKLGPILST</sequence>
<organism evidence="1 2">
    <name type="scientific">Arachis hypogaea</name>
    <name type="common">Peanut</name>
    <dbReference type="NCBI Taxonomy" id="3818"/>
    <lineage>
        <taxon>Eukaryota</taxon>
        <taxon>Viridiplantae</taxon>
        <taxon>Streptophyta</taxon>
        <taxon>Embryophyta</taxon>
        <taxon>Tracheophyta</taxon>
        <taxon>Spermatophyta</taxon>
        <taxon>Magnoliopsida</taxon>
        <taxon>eudicotyledons</taxon>
        <taxon>Gunneridae</taxon>
        <taxon>Pentapetalae</taxon>
        <taxon>rosids</taxon>
        <taxon>fabids</taxon>
        <taxon>Fabales</taxon>
        <taxon>Fabaceae</taxon>
        <taxon>Papilionoideae</taxon>
        <taxon>50 kb inversion clade</taxon>
        <taxon>dalbergioids sensu lato</taxon>
        <taxon>Dalbergieae</taxon>
        <taxon>Pterocarpus clade</taxon>
        <taxon>Arachis</taxon>
    </lineage>
</organism>
<reference evidence="1 2" key="1">
    <citation type="submission" date="2019-01" db="EMBL/GenBank/DDBJ databases">
        <title>Sequencing of cultivated peanut Arachis hypogaea provides insights into genome evolution and oil improvement.</title>
        <authorList>
            <person name="Chen X."/>
        </authorList>
    </citation>
    <scope>NUCLEOTIDE SEQUENCE [LARGE SCALE GENOMIC DNA]</scope>
    <source>
        <strain evidence="2">cv. Fuhuasheng</strain>
        <tissue evidence="1">Leaves</tissue>
    </source>
</reference>
<evidence type="ECO:0000313" key="1">
    <source>
        <dbReference type="EMBL" id="RYR66037.1"/>
    </source>
</evidence>
<dbReference type="EMBL" id="SDMP01000003">
    <property type="protein sequence ID" value="RYR66037.1"/>
    <property type="molecule type" value="Genomic_DNA"/>
</dbReference>
<gene>
    <name evidence="1" type="ORF">Ahy_A03g011974</name>
</gene>
<name>A0A445DSC7_ARAHY</name>
<dbReference type="Proteomes" id="UP000289738">
    <property type="component" value="Chromosome A03"/>
</dbReference>
<accession>A0A445DSC7</accession>
<dbReference type="AlphaFoldDB" id="A0A445DSC7"/>
<evidence type="ECO:0000313" key="2">
    <source>
        <dbReference type="Proteomes" id="UP000289738"/>
    </source>
</evidence>
<proteinExistence type="predicted"/>
<protein>
    <submittedName>
        <fullName evidence="1">Uncharacterized protein</fullName>
    </submittedName>
</protein>
<comment type="caution">
    <text evidence="1">The sequence shown here is derived from an EMBL/GenBank/DDBJ whole genome shotgun (WGS) entry which is preliminary data.</text>
</comment>
<keyword evidence="2" id="KW-1185">Reference proteome</keyword>